<dbReference type="RefSeq" id="WP_113289087.1">
    <property type="nucleotide sequence ID" value="NZ_QNTQ01000006.1"/>
</dbReference>
<proteinExistence type="predicted"/>
<accession>A0A365UBJ4</accession>
<organism evidence="2 3">
    <name type="scientific">Rhodosalinus halophilus</name>
    <dbReference type="NCBI Taxonomy" id="2259333"/>
    <lineage>
        <taxon>Bacteria</taxon>
        <taxon>Pseudomonadati</taxon>
        <taxon>Pseudomonadota</taxon>
        <taxon>Alphaproteobacteria</taxon>
        <taxon>Rhodobacterales</taxon>
        <taxon>Paracoccaceae</taxon>
        <taxon>Rhodosalinus</taxon>
    </lineage>
</organism>
<protein>
    <submittedName>
        <fullName evidence="2">Uncharacterized protein</fullName>
    </submittedName>
</protein>
<evidence type="ECO:0000313" key="3">
    <source>
        <dbReference type="Proteomes" id="UP000253370"/>
    </source>
</evidence>
<feature type="compositionally biased region" description="Low complexity" evidence="1">
    <location>
        <begin position="1"/>
        <end position="17"/>
    </location>
</feature>
<reference evidence="2 3" key="1">
    <citation type="submission" date="2018-07" db="EMBL/GenBank/DDBJ databases">
        <title>Rhodosalinus sp. strain E84T genomic sequence and assembly.</title>
        <authorList>
            <person name="Liu Z.-W."/>
            <person name="Lu D.-C."/>
        </authorList>
    </citation>
    <scope>NUCLEOTIDE SEQUENCE [LARGE SCALE GENOMIC DNA]</scope>
    <source>
        <strain evidence="2 3">E84</strain>
    </source>
</reference>
<comment type="caution">
    <text evidence="2">The sequence shown here is derived from an EMBL/GenBank/DDBJ whole genome shotgun (WGS) entry which is preliminary data.</text>
</comment>
<gene>
    <name evidence="2" type="ORF">DRV85_08915</name>
</gene>
<evidence type="ECO:0000313" key="2">
    <source>
        <dbReference type="EMBL" id="RBI85828.1"/>
    </source>
</evidence>
<dbReference type="EMBL" id="QNTQ01000006">
    <property type="protein sequence ID" value="RBI85828.1"/>
    <property type="molecule type" value="Genomic_DNA"/>
</dbReference>
<dbReference type="OrthoDB" id="275124at2"/>
<dbReference type="AlphaFoldDB" id="A0A365UBJ4"/>
<evidence type="ECO:0000256" key="1">
    <source>
        <dbReference type="SAM" id="MobiDB-lite"/>
    </source>
</evidence>
<keyword evidence="3" id="KW-1185">Reference proteome</keyword>
<sequence length="212" mass="23654">MSIYSATSTTPPRTASAGCGRSSATAAAELAGRELPADDIRAAVLRIFKTELRFVYACHSPIEMVEKRRLHFSMIYGTSAADGVFVLREAEKRALPDHEWKGKDRRARGQLSLFEGEEYSPGRYGTLRSRHLEDLTALVTELAKQTKDAPGTFNELAATIMEKHYVSPTEIKENVGELAKQGLIEPPWKTRKYKARVPDDGDRVVWLADENT</sequence>
<feature type="region of interest" description="Disordered" evidence="1">
    <location>
        <begin position="1"/>
        <end position="20"/>
    </location>
</feature>
<dbReference type="Proteomes" id="UP000253370">
    <property type="component" value="Unassembled WGS sequence"/>
</dbReference>
<name>A0A365UBJ4_9RHOB</name>